<dbReference type="Gene3D" id="1.20.1280.50">
    <property type="match status" value="1"/>
</dbReference>
<feature type="domain" description="F-box" evidence="2">
    <location>
        <begin position="1"/>
        <end position="45"/>
    </location>
</feature>
<dbReference type="SMART" id="SM00256">
    <property type="entry name" value="FBOX"/>
    <property type="match status" value="1"/>
</dbReference>
<dbReference type="PROSITE" id="PS51087">
    <property type="entry name" value="APAG"/>
    <property type="match status" value="1"/>
</dbReference>
<dbReference type="SUPFAM" id="SSF110069">
    <property type="entry name" value="ApaG-like"/>
    <property type="match status" value="1"/>
</dbReference>
<dbReference type="Gene3D" id="2.60.40.1470">
    <property type="entry name" value="ApaG domain"/>
    <property type="match status" value="1"/>
</dbReference>
<evidence type="ECO:0000313" key="4">
    <source>
        <dbReference type="EMBL" id="GJQ08646.1"/>
    </source>
</evidence>
<reference evidence="4" key="2">
    <citation type="submission" date="2022-01" db="EMBL/GenBank/DDBJ databases">
        <authorList>
            <person name="Hirooka S."/>
            <person name="Miyagishima S.Y."/>
        </authorList>
    </citation>
    <scope>NUCLEOTIDE SEQUENCE</scope>
    <source>
        <strain evidence="4">NBRC 102759</strain>
    </source>
</reference>
<dbReference type="PANTHER" id="PTHR47463:SF2">
    <property type="entry name" value="F-BOX PROTEIN SKIP16"/>
    <property type="match status" value="1"/>
</dbReference>
<evidence type="ECO:0000256" key="1">
    <source>
        <dbReference type="SAM" id="MobiDB-lite"/>
    </source>
</evidence>
<dbReference type="InterPro" id="IPR036767">
    <property type="entry name" value="ApaG_sf"/>
</dbReference>
<dbReference type="Pfam" id="PF12937">
    <property type="entry name" value="F-box-like"/>
    <property type="match status" value="1"/>
</dbReference>
<accession>A0A9C7PQQ3</accession>
<sequence>MFVELSDDILAKIFGFLEASDVLRCSLVCKSWYRVAFGDQIWCNLCERYFLPNTLRSLVTKLEENAITVCKSCCSESASLGSLDFGFVESGRQTPEYDSTDSDRSDSSTATEPPTILCGTKLCCCQKRKRLAILIEEFLNDSHNSCSKYSLFKEFFHYFSRGSYYVSRLVKVLDTLETFCRRANLAAAYTLLPGVDESCIEEQLGNELPPDLYCLYRLCSGQYIPSDYSQFQGILGGYLFYDVLVDWNLAIVCRMHVSELESHRILKIGQDMFWHNNRGSQGLFVDLDTKHVIELTQNHYVIASKDIVTYLEKYVKDLSSNSLMIDRNTKQILRFSLCATYSGYSDVVTGYIRIQATCLFVPGISKFCNSQEQDEFVFAYRIRISMLSSAPSHYMFRLEQRHWIVTDTDGHVENIRGPGVIGEHPVFYPGSVFDYASCAPLRGPVGKMRGSFTFRPLHHESGSEIATPFIAHVGELQLNFFERYSFPSDSPQKYLQLQEIWQRNHFI</sequence>
<name>A0A9C7PQQ3_9RHOD</name>
<proteinExistence type="predicted"/>
<evidence type="ECO:0000313" key="5">
    <source>
        <dbReference type="Proteomes" id="UP001061958"/>
    </source>
</evidence>
<dbReference type="CDD" id="cd09917">
    <property type="entry name" value="F-box_SF"/>
    <property type="match status" value="1"/>
</dbReference>
<reference evidence="4" key="1">
    <citation type="journal article" date="2022" name="Proc. Natl. Acad. Sci. U.S.A.">
        <title>Life cycle and functional genomics of the unicellular red alga Galdieria for elucidating algal and plant evolution and industrial use.</title>
        <authorList>
            <person name="Hirooka S."/>
            <person name="Itabashi T."/>
            <person name="Ichinose T.M."/>
            <person name="Onuma R."/>
            <person name="Fujiwara T."/>
            <person name="Yamashita S."/>
            <person name="Jong L.W."/>
            <person name="Tomita R."/>
            <person name="Iwane A.H."/>
            <person name="Miyagishima S.Y."/>
        </authorList>
    </citation>
    <scope>NUCLEOTIDE SEQUENCE</scope>
    <source>
        <strain evidence="4">NBRC 102759</strain>
    </source>
</reference>
<evidence type="ECO:0000259" key="2">
    <source>
        <dbReference type="PROSITE" id="PS50181"/>
    </source>
</evidence>
<dbReference type="SUPFAM" id="SSF81383">
    <property type="entry name" value="F-box domain"/>
    <property type="match status" value="1"/>
</dbReference>
<dbReference type="Pfam" id="PF04379">
    <property type="entry name" value="DUF525"/>
    <property type="match status" value="1"/>
</dbReference>
<feature type="domain" description="ApaG" evidence="3">
    <location>
        <begin position="346"/>
        <end position="485"/>
    </location>
</feature>
<dbReference type="AlphaFoldDB" id="A0A9C7PQQ3"/>
<feature type="region of interest" description="Disordered" evidence="1">
    <location>
        <begin position="93"/>
        <end position="112"/>
    </location>
</feature>
<dbReference type="OrthoDB" id="2305498at2759"/>
<evidence type="ECO:0008006" key="6">
    <source>
        <dbReference type="Google" id="ProtNLM"/>
    </source>
</evidence>
<dbReference type="PROSITE" id="PS50181">
    <property type="entry name" value="FBOX"/>
    <property type="match status" value="1"/>
</dbReference>
<dbReference type="InterPro" id="IPR036047">
    <property type="entry name" value="F-box-like_dom_sf"/>
</dbReference>
<keyword evidence="5" id="KW-1185">Reference proteome</keyword>
<gene>
    <name evidence="4" type="ORF">GpartN1_g437.t1</name>
</gene>
<dbReference type="InterPro" id="IPR001810">
    <property type="entry name" value="F-box_dom"/>
</dbReference>
<dbReference type="Proteomes" id="UP001061958">
    <property type="component" value="Unassembled WGS sequence"/>
</dbReference>
<dbReference type="PANTHER" id="PTHR47463">
    <property type="entry name" value="F-BOX PROTEIN SKIP16"/>
    <property type="match status" value="1"/>
</dbReference>
<dbReference type="InterPro" id="IPR007474">
    <property type="entry name" value="ApaG_domain"/>
</dbReference>
<evidence type="ECO:0000259" key="3">
    <source>
        <dbReference type="PROSITE" id="PS51087"/>
    </source>
</evidence>
<comment type="caution">
    <text evidence="4">The sequence shown here is derived from an EMBL/GenBank/DDBJ whole genome shotgun (WGS) entry which is preliminary data.</text>
</comment>
<protein>
    <recommendedName>
        <fullName evidence="6">F-box domain-containing protein</fullName>
    </recommendedName>
</protein>
<dbReference type="EMBL" id="BQMJ01000003">
    <property type="protein sequence ID" value="GJQ08646.1"/>
    <property type="molecule type" value="Genomic_DNA"/>
</dbReference>
<organism evidence="4 5">
    <name type="scientific">Galdieria partita</name>
    <dbReference type="NCBI Taxonomy" id="83374"/>
    <lineage>
        <taxon>Eukaryota</taxon>
        <taxon>Rhodophyta</taxon>
        <taxon>Bangiophyceae</taxon>
        <taxon>Galdieriales</taxon>
        <taxon>Galdieriaceae</taxon>
        <taxon>Galdieria</taxon>
    </lineage>
</organism>